<sequence>MDGSLVSLSLRHKTQNLSFVVEPATLEEKVASLSLIVLSSNGDCDFASNPGVVVSLCLRVKYLQMALPNFPMAIGPGLAVIENDQEHGIHSHLIHFHLSCKFICISGCVAVDLISSAWLELKPGREVIMANNMEEAYDLLEDQPVGAKLPVFSPHIDLVGDEYTVAR</sequence>
<keyword evidence="2" id="KW-1185">Reference proteome</keyword>
<evidence type="ECO:0000313" key="2">
    <source>
        <dbReference type="Proteomes" id="UP000029120"/>
    </source>
</evidence>
<dbReference type="EMBL" id="CM002871">
    <property type="protein sequence ID" value="KFK40001.1"/>
    <property type="molecule type" value="Genomic_DNA"/>
</dbReference>
<gene>
    <name evidence="1" type="ordered locus">AALP_Aa3g317100</name>
</gene>
<name>A0A087HCZ9_ARAAL</name>
<proteinExistence type="predicted"/>
<dbReference type="AlphaFoldDB" id="A0A087HCZ9"/>
<protein>
    <submittedName>
        <fullName evidence="1">Uncharacterized protein</fullName>
    </submittedName>
</protein>
<accession>A0A087HCZ9</accession>
<dbReference type="Gramene" id="KFK40001">
    <property type="protein sequence ID" value="KFK40001"/>
    <property type="gene ID" value="AALP_AA3G317100"/>
</dbReference>
<dbReference type="Proteomes" id="UP000029120">
    <property type="component" value="Chromosome 3"/>
</dbReference>
<reference evidence="2" key="1">
    <citation type="journal article" date="2015" name="Nat. Plants">
        <title>Genome expansion of Arabis alpina linked with retrotransposition and reduced symmetric DNA methylation.</title>
        <authorList>
            <person name="Willing E.M."/>
            <person name="Rawat V."/>
            <person name="Mandakova T."/>
            <person name="Maumus F."/>
            <person name="James G.V."/>
            <person name="Nordstroem K.J."/>
            <person name="Becker C."/>
            <person name="Warthmann N."/>
            <person name="Chica C."/>
            <person name="Szarzynska B."/>
            <person name="Zytnicki M."/>
            <person name="Albani M.C."/>
            <person name="Kiefer C."/>
            <person name="Bergonzi S."/>
            <person name="Castaings L."/>
            <person name="Mateos J.L."/>
            <person name="Berns M.C."/>
            <person name="Bujdoso N."/>
            <person name="Piofczyk T."/>
            <person name="de Lorenzo L."/>
            <person name="Barrero-Sicilia C."/>
            <person name="Mateos I."/>
            <person name="Piednoel M."/>
            <person name="Hagmann J."/>
            <person name="Chen-Min-Tao R."/>
            <person name="Iglesias-Fernandez R."/>
            <person name="Schuster S.C."/>
            <person name="Alonso-Blanco C."/>
            <person name="Roudier F."/>
            <person name="Carbonero P."/>
            <person name="Paz-Ares J."/>
            <person name="Davis S.J."/>
            <person name="Pecinka A."/>
            <person name="Quesneville H."/>
            <person name="Colot V."/>
            <person name="Lysak M.A."/>
            <person name="Weigel D."/>
            <person name="Coupland G."/>
            <person name="Schneeberger K."/>
        </authorList>
    </citation>
    <scope>NUCLEOTIDE SEQUENCE [LARGE SCALE GENOMIC DNA]</scope>
    <source>
        <strain evidence="2">cv. Pajares</strain>
    </source>
</reference>
<organism evidence="1 2">
    <name type="scientific">Arabis alpina</name>
    <name type="common">Alpine rock-cress</name>
    <dbReference type="NCBI Taxonomy" id="50452"/>
    <lineage>
        <taxon>Eukaryota</taxon>
        <taxon>Viridiplantae</taxon>
        <taxon>Streptophyta</taxon>
        <taxon>Embryophyta</taxon>
        <taxon>Tracheophyta</taxon>
        <taxon>Spermatophyta</taxon>
        <taxon>Magnoliopsida</taxon>
        <taxon>eudicotyledons</taxon>
        <taxon>Gunneridae</taxon>
        <taxon>Pentapetalae</taxon>
        <taxon>rosids</taxon>
        <taxon>malvids</taxon>
        <taxon>Brassicales</taxon>
        <taxon>Brassicaceae</taxon>
        <taxon>Arabideae</taxon>
        <taxon>Arabis</taxon>
    </lineage>
</organism>
<evidence type="ECO:0000313" key="1">
    <source>
        <dbReference type="EMBL" id="KFK40001.1"/>
    </source>
</evidence>